<keyword evidence="1" id="KW-1133">Transmembrane helix</keyword>
<evidence type="ECO:0000256" key="1">
    <source>
        <dbReference type="SAM" id="Phobius"/>
    </source>
</evidence>
<dbReference type="RefSeq" id="WP_012739372.1">
    <property type="nucleotide sequence ID" value="NC_012778.1"/>
</dbReference>
<keyword evidence="3" id="KW-1185">Reference proteome</keyword>
<evidence type="ECO:0000313" key="2">
    <source>
        <dbReference type="EMBL" id="ACR72137.1"/>
    </source>
</evidence>
<dbReference type="Proteomes" id="UP000001476">
    <property type="component" value="Chromosome"/>
</dbReference>
<feature type="transmembrane region" description="Helical" evidence="1">
    <location>
        <begin position="233"/>
        <end position="254"/>
    </location>
</feature>
<dbReference type="GeneID" id="41355862"/>
<keyword evidence="1" id="KW-0472">Membrane</keyword>
<dbReference type="STRING" id="515620.EUBELI_01137"/>
<feature type="transmembrane region" description="Helical" evidence="1">
    <location>
        <begin position="53"/>
        <end position="77"/>
    </location>
</feature>
<keyword evidence="1" id="KW-0812">Transmembrane</keyword>
<protein>
    <submittedName>
        <fullName evidence="2">Uncharacterized protein</fullName>
    </submittedName>
</protein>
<evidence type="ECO:0000313" key="3">
    <source>
        <dbReference type="Proteomes" id="UP000001476"/>
    </source>
</evidence>
<reference evidence="2 3" key="1">
    <citation type="journal article" date="2009" name="Proc. Natl. Acad. Sci. U.S.A.">
        <title>Characterizing a model human gut microbiota composed of members of its two dominant bacterial phyla.</title>
        <authorList>
            <person name="Mahowald M.A."/>
            <person name="Rey F.E."/>
            <person name="Seedorf H."/>
            <person name="Turnbaugh P.J."/>
            <person name="Fulton R.S."/>
            <person name="Wollam A."/>
            <person name="Shah N."/>
            <person name="Wang C."/>
            <person name="Magrini V."/>
            <person name="Wilson R.K."/>
            <person name="Cantarel B.L."/>
            <person name="Coutinho P.M."/>
            <person name="Henrissat B."/>
            <person name="Crock L.W."/>
            <person name="Russell A."/>
            <person name="Verberkmoes N.C."/>
            <person name="Hettich R.L."/>
            <person name="Gordon J.I."/>
        </authorList>
    </citation>
    <scope>NUCLEOTIDE SEQUENCE [LARGE SCALE GENOMIC DNA]</scope>
    <source>
        <strain evidence="3">ATCC 27750 / DSM 3376 / VPI C15-48 / C15-B4</strain>
    </source>
</reference>
<feature type="transmembrane region" description="Helical" evidence="1">
    <location>
        <begin position="138"/>
        <end position="159"/>
    </location>
</feature>
<dbReference type="KEGG" id="eel:EUBELI_01137"/>
<feature type="transmembrane region" description="Helical" evidence="1">
    <location>
        <begin position="192"/>
        <end position="212"/>
    </location>
</feature>
<organism evidence="2 3">
    <name type="scientific">Lachnospira eligens (strain ATCC 27750 / DSM 3376 / VPI C15-48 / C15-B4)</name>
    <name type="common">Eubacterium eligens</name>
    <dbReference type="NCBI Taxonomy" id="515620"/>
    <lineage>
        <taxon>Bacteria</taxon>
        <taxon>Bacillati</taxon>
        <taxon>Bacillota</taxon>
        <taxon>Clostridia</taxon>
        <taxon>Lachnospirales</taxon>
        <taxon>Lachnospiraceae</taxon>
        <taxon>Lachnospira</taxon>
    </lineage>
</organism>
<accession>C4Z0M4</accession>
<dbReference type="AlphaFoldDB" id="C4Z0M4"/>
<feature type="transmembrane region" description="Helical" evidence="1">
    <location>
        <begin position="98"/>
        <end position="118"/>
    </location>
</feature>
<dbReference type="EMBL" id="CP001104">
    <property type="protein sequence ID" value="ACR72137.1"/>
    <property type="molecule type" value="Genomic_DNA"/>
</dbReference>
<feature type="transmembrane region" description="Helical" evidence="1">
    <location>
        <begin position="166"/>
        <end position="186"/>
    </location>
</feature>
<gene>
    <name evidence="2" type="ordered locus">EUBELI_01137</name>
</gene>
<proteinExistence type="predicted"/>
<feature type="transmembrane region" description="Helical" evidence="1">
    <location>
        <begin position="12"/>
        <end position="33"/>
    </location>
</feature>
<name>C4Z0M4_LACE2</name>
<dbReference type="HOGENOM" id="CLU_1072600_0_0_9"/>
<sequence length="259" mass="29395">MNERVKKYLSVMLAYGIPVMLIMKTVPFMSGYLKGLDACVADYFLFFFDWKSNGFICMYEIVLFSFFMVTIIKTELLPNRIVLYNSRIKLFCSCIKKCIALTYLVPLFNAVITMVVSLSNHAVWACNWGAEGSVSKYMLPYCDFAKVSTVTVILASVLADVLRMQATLLIICIVYWLTRSTVFTYILVYINVLAVGILSKIKIMGISFSGVYSKMIIERSYAYAYGIVLKDNVIVPLMIVLILAVSGIVLFRVYRKDIL</sequence>